<dbReference type="GO" id="GO:0016491">
    <property type="term" value="F:oxidoreductase activity"/>
    <property type="evidence" value="ECO:0007669"/>
    <property type="project" value="UniProtKB-KW"/>
</dbReference>
<comment type="cofactor">
    <cofactor evidence="1">
        <name>thiamine diphosphate</name>
        <dbReference type="ChEBI" id="CHEBI:58937"/>
    </cofactor>
</comment>
<dbReference type="Pfam" id="PF00676">
    <property type="entry name" value="E1_dh"/>
    <property type="match status" value="1"/>
</dbReference>
<protein>
    <recommendedName>
        <fullName evidence="3">Dehydrogenase E1 component domain-containing protein</fullName>
    </recommendedName>
</protein>
<evidence type="ECO:0000259" key="3">
    <source>
        <dbReference type="Pfam" id="PF00676"/>
    </source>
</evidence>
<dbReference type="InterPro" id="IPR001017">
    <property type="entry name" value="DH_E1"/>
</dbReference>
<evidence type="ECO:0000256" key="1">
    <source>
        <dbReference type="ARBA" id="ARBA00001964"/>
    </source>
</evidence>
<dbReference type="AlphaFoldDB" id="A0ABD3RBX6"/>
<dbReference type="Gene3D" id="3.40.50.970">
    <property type="match status" value="1"/>
</dbReference>
<evidence type="ECO:0000256" key="2">
    <source>
        <dbReference type="ARBA" id="ARBA00023002"/>
    </source>
</evidence>
<gene>
    <name evidence="4" type="ORF">ACHAXA_005657</name>
</gene>
<dbReference type="Proteomes" id="UP001530377">
    <property type="component" value="Unassembled WGS sequence"/>
</dbReference>
<feature type="domain" description="Dehydrogenase E1 component" evidence="3">
    <location>
        <begin position="54"/>
        <end position="247"/>
    </location>
</feature>
<dbReference type="EMBL" id="JALLPB020000323">
    <property type="protein sequence ID" value="KAL3810515.1"/>
    <property type="molecule type" value="Genomic_DNA"/>
</dbReference>
<evidence type="ECO:0000313" key="4">
    <source>
        <dbReference type="EMBL" id="KAL3810515.1"/>
    </source>
</evidence>
<dbReference type="PANTHER" id="PTHR42980:SF1">
    <property type="entry name" value="2-OXOISOVALERATE DEHYDROGENASE SUBUNIT BETA, MITOCHONDRIAL"/>
    <property type="match status" value="1"/>
</dbReference>
<organism evidence="4 5">
    <name type="scientific">Cyclostephanos tholiformis</name>
    <dbReference type="NCBI Taxonomy" id="382380"/>
    <lineage>
        <taxon>Eukaryota</taxon>
        <taxon>Sar</taxon>
        <taxon>Stramenopiles</taxon>
        <taxon>Ochrophyta</taxon>
        <taxon>Bacillariophyta</taxon>
        <taxon>Coscinodiscophyceae</taxon>
        <taxon>Thalassiosirophycidae</taxon>
        <taxon>Stephanodiscales</taxon>
        <taxon>Stephanodiscaceae</taxon>
        <taxon>Cyclostephanos</taxon>
    </lineage>
</organism>
<dbReference type="PANTHER" id="PTHR42980">
    <property type="entry name" value="2-OXOISOVALERATE DEHYDROGENASE SUBUNIT BETA-RELATED"/>
    <property type="match status" value="1"/>
</dbReference>
<proteinExistence type="predicted"/>
<dbReference type="InterPro" id="IPR029061">
    <property type="entry name" value="THDP-binding"/>
</dbReference>
<comment type="caution">
    <text evidence="4">The sequence shown here is derived from an EMBL/GenBank/DDBJ whole genome shotgun (WGS) entry which is preliminary data.</text>
</comment>
<name>A0ABD3RBX6_9STRA</name>
<keyword evidence="2" id="KW-0560">Oxidoreductase</keyword>
<accession>A0ABD3RBX6</accession>
<dbReference type="SUPFAM" id="SSF52518">
    <property type="entry name" value="Thiamin diphosphate-binding fold (THDP-binding)"/>
    <property type="match status" value="2"/>
</dbReference>
<sequence>QIRLGWKLEDIILDRARGHVVSKLDPVTVGVHCAIGSAKRAFTNTTGGGDYVVTSTLASQCPPAVGRALAFSLADALTSDNAGRNAIKPLSFVTIGDGSVHNAHFLSAFNLASHARYRKKKCPVVFGVSDNGLSISYSTAGYADYLFSQRSSKQCGVPQTPGSVANRDGVPIFKANGCDMMDVYDKTLQAARYSRNYSAPSLVLYRELTRRFGHAATDRQTAYLDADTIESMAESDVISSGIAQAVQLNALSYSEAKTRFDEIGEMFKGRVIDFPPDETTLLGTAMGISQVGLLPIIEIPYAKCTWIVELTCFMRSQQVTGSLTNSVLMEWSSAFKDSIEARSIHLFLSVFGGNFHTHNMISHVPPGVDVVCYSNGLDFARGFRNAIIQARKGRVVVLIDCTNLLNMRHLHEKDRGWETTYPSEDEVMGFHDVRQFGTAGKDLIVTYGNGVVTALQARRSLAERKVISKEHDLDIIDAPYISDVPDGLRDALSNEQYERVLFCDICKEGPGSNILSSTIMSLKNQGILPSRWDFVAAPRTYNPLGRTITFLDEDDIISAYKSLRG</sequence>
<reference evidence="4 5" key="1">
    <citation type="submission" date="2024-10" db="EMBL/GenBank/DDBJ databases">
        <title>Updated reference genomes for cyclostephanoid diatoms.</title>
        <authorList>
            <person name="Roberts W.R."/>
            <person name="Alverson A.J."/>
        </authorList>
    </citation>
    <scope>NUCLEOTIDE SEQUENCE [LARGE SCALE GENOMIC DNA]</scope>
    <source>
        <strain evidence="4 5">AJA228-03</strain>
    </source>
</reference>
<evidence type="ECO:0000313" key="5">
    <source>
        <dbReference type="Proteomes" id="UP001530377"/>
    </source>
</evidence>
<feature type="non-terminal residue" evidence="4">
    <location>
        <position position="1"/>
    </location>
</feature>
<keyword evidence="5" id="KW-1185">Reference proteome</keyword>